<proteinExistence type="predicted"/>
<dbReference type="EMBL" id="ML978131">
    <property type="protein sequence ID" value="KAF2095559.1"/>
    <property type="molecule type" value="Genomic_DNA"/>
</dbReference>
<sequence>MTNGARRQGRERAITKATIAVLALNAVPIAFLGTVYPMLTAAIIFFDRKKATCSRGARYQLHTTMYGRLVSSAIPPSPKFPRQGAEDNIALQIRTGYYGFCMWTPTTGWNRYPGATQYLLQEGNGSDSLRMVHKMQEFHDSLRPGVLSCCSIAALCFLSIPFAFLIGYLIFLCIHPTGRPRRPVPKGLALLVSLFSAAAVLLAFVCAAWQHGAVNAAVAADTGTLVGVEETIFDITAAAGHQATGFTWSGAGLMLLAALGLVAMLVFAAKPDDRHRRESDRHNVKRNHSRSRGRSIVRRETSHERARRSEGTMIDTVGVASIIEVGFRALIVFPMNDAVSQREGVEETSVMKRIGEMRDREIMSAAKRAELRPRGL</sequence>
<feature type="transmembrane region" description="Helical" evidence="2">
    <location>
        <begin position="21"/>
        <end position="46"/>
    </location>
</feature>
<evidence type="ECO:0000256" key="1">
    <source>
        <dbReference type="SAM" id="MobiDB-lite"/>
    </source>
</evidence>
<feature type="transmembrane region" description="Helical" evidence="2">
    <location>
        <begin position="187"/>
        <end position="210"/>
    </location>
</feature>
<dbReference type="AlphaFoldDB" id="A0A9P4M782"/>
<keyword evidence="2" id="KW-1133">Transmembrane helix</keyword>
<dbReference type="GO" id="GO:0000747">
    <property type="term" value="P:conjugation with cellular fusion"/>
    <property type="evidence" value="ECO:0007669"/>
    <property type="project" value="TreeGrafter"/>
</dbReference>
<feature type="transmembrane region" description="Helical" evidence="2">
    <location>
        <begin position="246"/>
        <end position="269"/>
    </location>
</feature>
<organism evidence="3 4">
    <name type="scientific">Rhizodiscina lignyota</name>
    <dbReference type="NCBI Taxonomy" id="1504668"/>
    <lineage>
        <taxon>Eukaryota</taxon>
        <taxon>Fungi</taxon>
        <taxon>Dikarya</taxon>
        <taxon>Ascomycota</taxon>
        <taxon>Pezizomycotina</taxon>
        <taxon>Dothideomycetes</taxon>
        <taxon>Pleosporomycetidae</taxon>
        <taxon>Aulographales</taxon>
        <taxon>Rhizodiscinaceae</taxon>
        <taxon>Rhizodiscina</taxon>
    </lineage>
</organism>
<keyword evidence="4" id="KW-1185">Reference proteome</keyword>
<evidence type="ECO:0000313" key="4">
    <source>
        <dbReference type="Proteomes" id="UP000799772"/>
    </source>
</evidence>
<name>A0A9P4M782_9PEZI</name>
<keyword evidence="2" id="KW-0472">Membrane</keyword>
<comment type="caution">
    <text evidence="3">The sequence shown here is derived from an EMBL/GenBank/DDBJ whole genome shotgun (WGS) entry which is preliminary data.</text>
</comment>
<protein>
    <submittedName>
        <fullName evidence="3">Uncharacterized protein</fullName>
    </submittedName>
</protein>
<dbReference type="PANTHER" id="PTHR28092">
    <property type="entry name" value="FACTOR-INDUCED GENE 1 PROTEIN"/>
    <property type="match status" value="1"/>
</dbReference>
<feature type="compositionally biased region" description="Basic and acidic residues" evidence="1">
    <location>
        <begin position="297"/>
        <end position="309"/>
    </location>
</feature>
<dbReference type="InterPro" id="IPR033481">
    <property type="entry name" value="Dni1/Fig1"/>
</dbReference>
<reference evidence="3" key="1">
    <citation type="journal article" date="2020" name="Stud. Mycol.">
        <title>101 Dothideomycetes genomes: a test case for predicting lifestyles and emergence of pathogens.</title>
        <authorList>
            <person name="Haridas S."/>
            <person name="Albert R."/>
            <person name="Binder M."/>
            <person name="Bloem J."/>
            <person name="Labutti K."/>
            <person name="Salamov A."/>
            <person name="Andreopoulos B."/>
            <person name="Baker S."/>
            <person name="Barry K."/>
            <person name="Bills G."/>
            <person name="Bluhm B."/>
            <person name="Cannon C."/>
            <person name="Castanera R."/>
            <person name="Culley D."/>
            <person name="Daum C."/>
            <person name="Ezra D."/>
            <person name="Gonzalez J."/>
            <person name="Henrissat B."/>
            <person name="Kuo A."/>
            <person name="Liang C."/>
            <person name="Lipzen A."/>
            <person name="Lutzoni F."/>
            <person name="Magnuson J."/>
            <person name="Mondo S."/>
            <person name="Nolan M."/>
            <person name="Ohm R."/>
            <person name="Pangilinan J."/>
            <person name="Park H.-J."/>
            <person name="Ramirez L."/>
            <person name="Alfaro M."/>
            <person name="Sun H."/>
            <person name="Tritt A."/>
            <person name="Yoshinaga Y."/>
            <person name="Zwiers L.-H."/>
            <person name="Turgeon B."/>
            <person name="Goodwin S."/>
            <person name="Spatafora J."/>
            <person name="Crous P."/>
            <person name="Grigoriev I."/>
        </authorList>
    </citation>
    <scope>NUCLEOTIDE SEQUENCE</scope>
    <source>
        <strain evidence="3">CBS 133067</strain>
    </source>
</reference>
<dbReference type="PANTHER" id="PTHR28092:SF1">
    <property type="entry name" value="FACTOR-INDUCED GENE 1 PROTEIN"/>
    <property type="match status" value="1"/>
</dbReference>
<accession>A0A9P4M782</accession>
<dbReference type="Proteomes" id="UP000799772">
    <property type="component" value="Unassembled WGS sequence"/>
</dbReference>
<keyword evidence="2" id="KW-0812">Transmembrane</keyword>
<dbReference type="Pfam" id="PF12351">
    <property type="entry name" value="Fig1"/>
    <property type="match status" value="1"/>
</dbReference>
<dbReference type="GO" id="GO:0043332">
    <property type="term" value="C:mating projection tip"/>
    <property type="evidence" value="ECO:0007669"/>
    <property type="project" value="TreeGrafter"/>
</dbReference>
<evidence type="ECO:0000313" key="3">
    <source>
        <dbReference type="EMBL" id="KAF2095559.1"/>
    </source>
</evidence>
<gene>
    <name evidence="3" type="ORF">NA57DRAFT_59550</name>
</gene>
<evidence type="ECO:0000256" key="2">
    <source>
        <dbReference type="SAM" id="Phobius"/>
    </source>
</evidence>
<feature type="compositionally biased region" description="Basic residues" evidence="1">
    <location>
        <begin position="283"/>
        <end position="296"/>
    </location>
</feature>
<feature type="region of interest" description="Disordered" evidence="1">
    <location>
        <begin position="275"/>
        <end position="309"/>
    </location>
</feature>
<feature type="transmembrane region" description="Helical" evidence="2">
    <location>
        <begin position="152"/>
        <end position="175"/>
    </location>
</feature>
<dbReference type="GO" id="GO:0016020">
    <property type="term" value="C:membrane"/>
    <property type="evidence" value="ECO:0007669"/>
    <property type="project" value="InterPro"/>
</dbReference>